<name>A0A813AT86_9DINO</name>
<evidence type="ECO:0000313" key="2">
    <source>
        <dbReference type="EMBL" id="CAE7880224.1"/>
    </source>
</evidence>
<reference evidence="2" key="1">
    <citation type="submission" date="2021-02" db="EMBL/GenBank/DDBJ databases">
        <authorList>
            <person name="Dougan E. K."/>
            <person name="Rhodes N."/>
            <person name="Thang M."/>
            <person name="Chan C."/>
        </authorList>
    </citation>
    <scope>NUCLEOTIDE SEQUENCE</scope>
</reference>
<feature type="non-terminal residue" evidence="2">
    <location>
        <position position="1"/>
    </location>
</feature>
<feature type="compositionally biased region" description="Basic and acidic residues" evidence="1">
    <location>
        <begin position="371"/>
        <end position="388"/>
    </location>
</feature>
<feature type="region of interest" description="Disordered" evidence="1">
    <location>
        <begin position="346"/>
        <end position="397"/>
    </location>
</feature>
<dbReference type="OrthoDB" id="427773at2759"/>
<gene>
    <name evidence="2" type="ORF">SNEC2469_LOCUS28874</name>
</gene>
<sequence length="397" mass="42030">DVSEKLGAIRAPISQLLAGALRAEKALKASVEKAKKMTEKASAKALKAKAADPPTATLPLFDQGITHATPILQHKLGDLIKAENPTALDLTRPFIVRVEDWVASALQEKTALRVAVDDFKTQFDLMRAQQKGSRASKALNLDAAAVGFDFGLEVAKMFKRGSVVDKDALAACLQQQIMLSVFGIDATYDKVSSECAGMACVRFNIAGTRCVMITCAVQLVGYMQRKGVEGIITTSRMSGFFRSLGLSAIADYKASCSLETATVGPGDALYLPPGAIVAELCHTCNIGLRWPIIVHGSASASVGLAFQRRHEELEKLKGMTDKESLKASLASEAEVVAAIVDAMSKKHADPPATSGSVDVAQVPLPPALESSESKEPEKIEPPAAEPKESSPGGEARS</sequence>
<organism evidence="2 3">
    <name type="scientific">Symbiodinium necroappetens</name>
    <dbReference type="NCBI Taxonomy" id="1628268"/>
    <lineage>
        <taxon>Eukaryota</taxon>
        <taxon>Sar</taxon>
        <taxon>Alveolata</taxon>
        <taxon>Dinophyceae</taxon>
        <taxon>Suessiales</taxon>
        <taxon>Symbiodiniaceae</taxon>
        <taxon>Symbiodinium</taxon>
    </lineage>
</organism>
<comment type="caution">
    <text evidence="2">The sequence shown here is derived from an EMBL/GenBank/DDBJ whole genome shotgun (WGS) entry which is preliminary data.</text>
</comment>
<dbReference type="Proteomes" id="UP000601435">
    <property type="component" value="Unassembled WGS sequence"/>
</dbReference>
<evidence type="ECO:0000256" key="1">
    <source>
        <dbReference type="SAM" id="MobiDB-lite"/>
    </source>
</evidence>
<protein>
    <submittedName>
        <fullName evidence="2">Uncharacterized protein</fullName>
    </submittedName>
</protein>
<evidence type="ECO:0000313" key="3">
    <source>
        <dbReference type="Proteomes" id="UP000601435"/>
    </source>
</evidence>
<accession>A0A813AT86</accession>
<proteinExistence type="predicted"/>
<keyword evidence="3" id="KW-1185">Reference proteome</keyword>
<dbReference type="AlphaFoldDB" id="A0A813AT86"/>
<dbReference type="EMBL" id="CAJNJA010063713">
    <property type="protein sequence ID" value="CAE7880224.1"/>
    <property type="molecule type" value="Genomic_DNA"/>
</dbReference>